<protein>
    <recommendedName>
        <fullName evidence="4">Lipocalin-like domain-containing protein</fullName>
    </recommendedName>
</protein>
<evidence type="ECO:0008006" key="4">
    <source>
        <dbReference type="Google" id="ProtNLM"/>
    </source>
</evidence>
<dbReference type="EMBL" id="JRYR02000001">
    <property type="protein sequence ID" value="OHX65264.1"/>
    <property type="molecule type" value="Genomic_DNA"/>
</dbReference>
<evidence type="ECO:0000256" key="1">
    <source>
        <dbReference type="SAM" id="SignalP"/>
    </source>
</evidence>
<dbReference type="OrthoDB" id="1139144at2"/>
<dbReference type="Proteomes" id="UP000179797">
    <property type="component" value="Unassembled WGS sequence"/>
</dbReference>
<keyword evidence="1" id="KW-0732">Signal</keyword>
<keyword evidence="3" id="KW-1185">Reference proteome</keyword>
<comment type="caution">
    <text evidence="2">The sequence shown here is derived from an EMBL/GenBank/DDBJ whole genome shotgun (WGS) entry which is preliminary data.</text>
</comment>
<organism evidence="2 3">
    <name type="scientific">Flammeovirga pacifica</name>
    <dbReference type="NCBI Taxonomy" id="915059"/>
    <lineage>
        <taxon>Bacteria</taxon>
        <taxon>Pseudomonadati</taxon>
        <taxon>Bacteroidota</taxon>
        <taxon>Cytophagia</taxon>
        <taxon>Cytophagales</taxon>
        <taxon>Flammeovirgaceae</taxon>
        <taxon>Flammeovirga</taxon>
    </lineage>
</organism>
<sequence length="141" mass="16665">MKLKLKLFLLFLLIHSGISAQQLLEGKLLGKWKINEIQMDYKSLGLTQEEFFEVKRQISGQSYHFFEDNKLIIDLPQYGITCQGFWQIIDDILVINYNEEGEDVEEMYMYEAITDEDLLLYQPADENGKGFYKMYIEKKSL</sequence>
<dbReference type="RefSeq" id="WP_044223781.1">
    <property type="nucleotide sequence ID" value="NZ_JRYR02000001.1"/>
</dbReference>
<accession>A0A1S1YW55</accession>
<dbReference type="AlphaFoldDB" id="A0A1S1YW55"/>
<name>A0A1S1YW55_FLAPC</name>
<evidence type="ECO:0000313" key="3">
    <source>
        <dbReference type="Proteomes" id="UP000179797"/>
    </source>
</evidence>
<gene>
    <name evidence="2" type="ORF">NH26_02295</name>
</gene>
<feature type="chain" id="PRO_5010247676" description="Lipocalin-like domain-containing protein" evidence="1">
    <location>
        <begin position="21"/>
        <end position="141"/>
    </location>
</feature>
<proteinExistence type="predicted"/>
<reference evidence="2 3" key="1">
    <citation type="journal article" date="2012" name="Int. J. Syst. Evol. Microbiol.">
        <title>Flammeovirga pacifica sp. nov., isolated from deep-sea sediment.</title>
        <authorList>
            <person name="Xu H."/>
            <person name="Fu Y."/>
            <person name="Yang N."/>
            <person name="Ding Z."/>
            <person name="Lai Q."/>
            <person name="Zeng R."/>
        </authorList>
    </citation>
    <scope>NUCLEOTIDE SEQUENCE [LARGE SCALE GENOMIC DNA]</scope>
    <source>
        <strain evidence="3">DSM 24597 / LMG 26175 / WPAGA1</strain>
    </source>
</reference>
<feature type="signal peptide" evidence="1">
    <location>
        <begin position="1"/>
        <end position="20"/>
    </location>
</feature>
<evidence type="ECO:0000313" key="2">
    <source>
        <dbReference type="EMBL" id="OHX65264.1"/>
    </source>
</evidence>